<reference evidence="3" key="1">
    <citation type="journal article" date="2013" name="Extremophiles">
        <title>Proteinivorax tanatarense gen. nov., sp. nov., an anaerobic, haloalkaliphilic, proteolytic bacterium isolated from a decaying algal bloom, and proposal of Proteinivoraceae fam. nov.</title>
        <authorList>
            <person name="Kevbrin V."/>
            <person name="Boltyanskaya Y."/>
            <person name="Zhilina T."/>
            <person name="Kolganova T."/>
            <person name="Lavrentjeva E."/>
            <person name="Kuznetsov B."/>
        </authorList>
    </citation>
    <scope>NUCLEOTIDE SEQUENCE</scope>
    <source>
        <strain evidence="3">Z-910T</strain>
    </source>
</reference>
<accession>A0AAU7VJX0</accession>
<feature type="signal peptide" evidence="2">
    <location>
        <begin position="1"/>
        <end position="18"/>
    </location>
</feature>
<dbReference type="AlphaFoldDB" id="A0AAU7VJX0"/>
<sequence>MKKILVLFAAFLLFFAYAVPASGQSLTCPSCVTNDEQQPELEQEENTEETLEMFGFDAEDIDEEKMQKIFDKIDEKVAKGKITEEQAEELKEKIRDHVEKSQDGVE</sequence>
<feature type="chain" id="PRO_5043728309" evidence="2">
    <location>
        <begin position="19"/>
        <end position="106"/>
    </location>
</feature>
<evidence type="ECO:0000313" key="3">
    <source>
        <dbReference type="EMBL" id="XBX74127.1"/>
    </source>
</evidence>
<organism evidence="3">
    <name type="scientific">Proteinivorax tanatarense</name>
    <dbReference type="NCBI Taxonomy" id="1260629"/>
    <lineage>
        <taxon>Bacteria</taxon>
        <taxon>Bacillati</taxon>
        <taxon>Bacillota</taxon>
        <taxon>Clostridia</taxon>
        <taxon>Eubacteriales</taxon>
        <taxon>Proteinivoracaceae</taxon>
        <taxon>Proteinivorax</taxon>
    </lineage>
</organism>
<evidence type="ECO:0000256" key="2">
    <source>
        <dbReference type="SAM" id="SignalP"/>
    </source>
</evidence>
<protein>
    <submittedName>
        <fullName evidence="3">Uncharacterized protein</fullName>
    </submittedName>
</protein>
<reference evidence="3" key="2">
    <citation type="submission" date="2024-06" db="EMBL/GenBank/DDBJ databases">
        <authorList>
            <person name="Petrova K.O."/>
            <person name="Toshchakov S.V."/>
            <person name="Boltjanskaja Y.V."/>
            <person name="Kevbrin V."/>
        </authorList>
    </citation>
    <scope>NUCLEOTIDE SEQUENCE</scope>
    <source>
        <strain evidence="3">Z-910T</strain>
    </source>
</reference>
<name>A0AAU7VJX0_9FIRM</name>
<evidence type="ECO:0000256" key="1">
    <source>
        <dbReference type="SAM" id="Coils"/>
    </source>
</evidence>
<dbReference type="EMBL" id="CP158367">
    <property type="protein sequence ID" value="XBX74127.1"/>
    <property type="molecule type" value="Genomic_DNA"/>
</dbReference>
<keyword evidence="2" id="KW-0732">Signal</keyword>
<dbReference type="RefSeq" id="WP_350342885.1">
    <property type="nucleotide sequence ID" value="NZ_CP158367.1"/>
</dbReference>
<keyword evidence="1" id="KW-0175">Coiled coil</keyword>
<proteinExistence type="predicted"/>
<feature type="coiled-coil region" evidence="1">
    <location>
        <begin position="73"/>
        <end position="100"/>
    </location>
</feature>
<gene>
    <name evidence="3" type="ORF">PRVXT_002152</name>
</gene>